<dbReference type="FunCoup" id="A0A7J7C0Z3">
    <property type="interactions" value="1603"/>
</dbReference>
<accession>A0A7J7C0Z3</accession>
<keyword evidence="7" id="KW-1185">Reference proteome</keyword>
<evidence type="ECO:0000313" key="6">
    <source>
        <dbReference type="EMBL" id="KAF5727615.1"/>
    </source>
</evidence>
<evidence type="ECO:0000256" key="4">
    <source>
        <dbReference type="SAM" id="Phobius"/>
    </source>
</evidence>
<feature type="transmembrane region" description="Helical" evidence="4">
    <location>
        <begin position="271"/>
        <end position="294"/>
    </location>
</feature>
<dbReference type="Pfam" id="PF12906">
    <property type="entry name" value="RINGv"/>
    <property type="match status" value="1"/>
</dbReference>
<keyword evidence="4" id="KW-0472">Membrane</keyword>
<evidence type="ECO:0000256" key="2">
    <source>
        <dbReference type="ARBA" id="ARBA00022771"/>
    </source>
</evidence>
<dbReference type="PROSITE" id="PS51292">
    <property type="entry name" value="ZF_RING_CH"/>
    <property type="match status" value="1"/>
</dbReference>
<dbReference type="PANTHER" id="PTHR46214">
    <property type="entry name" value="ZINC FINGER, RING-CH-TYPE"/>
    <property type="match status" value="1"/>
</dbReference>
<gene>
    <name evidence="6" type="ORF">HS088_TW22G01311</name>
</gene>
<evidence type="ECO:0000256" key="3">
    <source>
        <dbReference type="ARBA" id="ARBA00022833"/>
    </source>
</evidence>
<dbReference type="SUPFAM" id="SSF57850">
    <property type="entry name" value="RING/U-box"/>
    <property type="match status" value="1"/>
</dbReference>
<sequence>MSRETDTAGISKNGCSPVDGDTGNQARYSLDKEAGLATCRVCQCAESDKIGDAALGFLGIIPPIQEGSKSDGEVKSENNEVLKDAECADSMMKNIGRDSGFMEFISPEGEVFVCRTDLEMGPCHQQDILVELGCACKNDLGLVHYACALKWFVNHGSTVCEICGRVTKNIRTADFKKVVVSLKDYETLRERTASGHPNPVQVNTSSDVDPDAIAAIRRQRLSEIALWFNPHTNNIHHNSTPSAVSEVVSEQPMNQPVTENAVHSENPATKWVVESTGILLATGLLTVTLAWLIAPHVGKKTAKNGLHILLGGVCALTVVIFFRFIVLTRIKYGPARYWAILFVFWFLVFGIWASRTHGAHTT</sequence>
<name>A0A7J7C0Z3_TRIWF</name>
<feature type="domain" description="RING-CH-type" evidence="5">
    <location>
        <begin position="106"/>
        <end position="170"/>
    </location>
</feature>
<dbReference type="GO" id="GO:0008270">
    <property type="term" value="F:zinc ion binding"/>
    <property type="evidence" value="ECO:0007669"/>
    <property type="project" value="UniProtKB-KW"/>
</dbReference>
<dbReference type="InterPro" id="IPR013083">
    <property type="entry name" value="Znf_RING/FYVE/PHD"/>
</dbReference>
<feature type="transmembrane region" description="Helical" evidence="4">
    <location>
        <begin position="337"/>
        <end position="354"/>
    </location>
</feature>
<dbReference type="Gene3D" id="3.30.40.10">
    <property type="entry name" value="Zinc/RING finger domain, C3HC4 (zinc finger)"/>
    <property type="match status" value="1"/>
</dbReference>
<comment type="caution">
    <text evidence="6">The sequence shown here is derived from an EMBL/GenBank/DDBJ whole genome shotgun (WGS) entry which is preliminary data.</text>
</comment>
<organism evidence="6 7">
    <name type="scientific">Tripterygium wilfordii</name>
    <name type="common">Thunder God vine</name>
    <dbReference type="NCBI Taxonomy" id="458696"/>
    <lineage>
        <taxon>Eukaryota</taxon>
        <taxon>Viridiplantae</taxon>
        <taxon>Streptophyta</taxon>
        <taxon>Embryophyta</taxon>
        <taxon>Tracheophyta</taxon>
        <taxon>Spermatophyta</taxon>
        <taxon>Magnoliopsida</taxon>
        <taxon>eudicotyledons</taxon>
        <taxon>Gunneridae</taxon>
        <taxon>Pentapetalae</taxon>
        <taxon>rosids</taxon>
        <taxon>fabids</taxon>
        <taxon>Celastrales</taxon>
        <taxon>Celastraceae</taxon>
        <taxon>Tripterygium</taxon>
    </lineage>
</organism>
<reference evidence="6 7" key="1">
    <citation type="journal article" date="2020" name="Nat. Commun.">
        <title>Genome of Tripterygium wilfordii and identification of cytochrome P450 involved in triptolide biosynthesis.</title>
        <authorList>
            <person name="Tu L."/>
            <person name="Su P."/>
            <person name="Zhang Z."/>
            <person name="Gao L."/>
            <person name="Wang J."/>
            <person name="Hu T."/>
            <person name="Zhou J."/>
            <person name="Zhang Y."/>
            <person name="Zhao Y."/>
            <person name="Liu Y."/>
            <person name="Song Y."/>
            <person name="Tong Y."/>
            <person name="Lu Y."/>
            <person name="Yang J."/>
            <person name="Xu C."/>
            <person name="Jia M."/>
            <person name="Peters R.J."/>
            <person name="Huang L."/>
            <person name="Gao W."/>
        </authorList>
    </citation>
    <scope>NUCLEOTIDE SEQUENCE [LARGE SCALE GENOMIC DNA]</scope>
    <source>
        <strain evidence="7">cv. XIE 37</strain>
        <tissue evidence="6">Leaf</tissue>
    </source>
</reference>
<evidence type="ECO:0000259" key="5">
    <source>
        <dbReference type="PROSITE" id="PS51292"/>
    </source>
</evidence>
<evidence type="ECO:0000313" key="7">
    <source>
        <dbReference type="Proteomes" id="UP000593562"/>
    </source>
</evidence>
<keyword evidence="4" id="KW-0812">Transmembrane</keyword>
<dbReference type="PANTHER" id="PTHR46214:SF12">
    <property type="entry name" value="RING_FYVE_PHD ZINC FINGER SUPERFAMILY PROTEIN"/>
    <property type="match status" value="1"/>
</dbReference>
<dbReference type="OrthoDB" id="1900797at2759"/>
<dbReference type="EMBL" id="JAAARO010000022">
    <property type="protein sequence ID" value="KAF5727615.1"/>
    <property type="molecule type" value="Genomic_DNA"/>
</dbReference>
<proteinExistence type="predicted"/>
<keyword evidence="4" id="KW-1133">Transmembrane helix</keyword>
<keyword evidence="3" id="KW-0862">Zinc</keyword>
<feature type="transmembrane region" description="Helical" evidence="4">
    <location>
        <begin position="306"/>
        <end position="325"/>
    </location>
</feature>
<protein>
    <submittedName>
        <fullName evidence="6">RING/FYVE/PHD zinc finger superfamily protein isoform 1</fullName>
    </submittedName>
</protein>
<dbReference type="AlphaFoldDB" id="A0A7J7C0Z3"/>
<dbReference type="SMART" id="SM00744">
    <property type="entry name" value="RINGv"/>
    <property type="match status" value="1"/>
</dbReference>
<keyword evidence="2" id="KW-0863">Zinc-finger</keyword>
<dbReference type="InterPro" id="IPR011016">
    <property type="entry name" value="Znf_RING-CH"/>
</dbReference>
<evidence type="ECO:0000256" key="1">
    <source>
        <dbReference type="ARBA" id="ARBA00022723"/>
    </source>
</evidence>
<dbReference type="InParanoid" id="A0A7J7C0Z3"/>
<dbReference type="Proteomes" id="UP000593562">
    <property type="component" value="Unassembled WGS sequence"/>
</dbReference>
<keyword evidence="1" id="KW-0479">Metal-binding</keyword>